<evidence type="ECO:0000313" key="3">
    <source>
        <dbReference type="Proteomes" id="UP000279275"/>
    </source>
</evidence>
<dbReference type="CDD" id="cd02440">
    <property type="entry name" value="AdoMet_MTases"/>
    <property type="match status" value="1"/>
</dbReference>
<dbReference type="SUPFAM" id="SSF53335">
    <property type="entry name" value="S-adenosyl-L-methionine-dependent methyltransferases"/>
    <property type="match status" value="1"/>
</dbReference>
<dbReference type="EMBL" id="RFFH01000024">
    <property type="protein sequence ID" value="RMI28191.1"/>
    <property type="molecule type" value="Genomic_DNA"/>
</dbReference>
<dbReference type="Gene3D" id="3.40.50.150">
    <property type="entry name" value="Vaccinia Virus protein VP39"/>
    <property type="match status" value="1"/>
</dbReference>
<keyword evidence="2" id="KW-0489">Methyltransferase</keyword>
<keyword evidence="3" id="KW-1185">Reference proteome</keyword>
<evidence type="ECO:0000259" key="1">
    <source>
        <dbReference type="Pfam" id="PF13649"/>
    </source>
</evidence>
<dbReference type="InterPro" id="IPR029063">
    <property type="entry name" value="SAM-dependent_MTases_sf"/>
</dbReference>
<dbReference type="GO" id="GO:0032259">
    <property type="term" value="P:methylation"/>
    <property type="evidence" value="ECO:0007669"/>
    <property type="project" value="UniProtKB-KW"/>
</dbReference>
<dbReference type="AlphaFoldDB" id="A0A3M2KSX4"/>
<dbReference type="Pfam" id="PF13649">
    <property type="entry name" value="Methyltransf_25"/>
    <property type="match status" value="1"/>
</dbReference>
<dbReference type="GO" id="GO:0008168">
    <property type="term" value="F:methyltransferase activity"/>
    <property type="evidence" value="ECO:0007669"/>
    <property type="project" value="UniProtKB-KW"/>
</dbReference>
<name>A0A3M2KSX4_9NOCA</name>
<sequence>MMSESYSPVAEFYDLAARTQTETARLLTETLADVDTGYGPVLDLGAGTGRAVETIAAALPDARILAVEPATAMRAVLLSRVVSDDDLRRRVTVLADTAQNAPLPDRLSAVVLLGMVGHLDRQERTALWQRLADRLPAGAPVIVEVIPLPAPASMPEMRFARESVGEDDYEGWISGEPAGPDLMRWRTRWTVSRQQRILRTVEYVNDWYTVGVQDLIAETGWSGLALSSNVGVLRR</sequence>
<gene>
    <name evidence="2" type="ORF">EBN03_31335</name>
</gene>
<dbReference type="RefSeq" id="WP_122191781.1">
    <property type="nucleotide sequence ID" value="NZ_RFFH01000024.1"/>
</dbReference>
<proteinExistence type="predicted"/>
<evidence type="ECO:0000313" key="2">
    <source>
        <dbReference type="EMBL" id="RMI28191.1"/>
    </source>
</evidence>
<keyword evidence="2" id="KW-0808">Transferase</keyword>
<feature type="domain" description="Methyltransferase" evidence="1">
    <location>
        <begin position="41"/>
        <end position="135"/>
    </location>
</feature>
<dbReference type="InterPro" id="IPR041698">
    <property type="entry name" value="Methyltransf_25"/>
</dbReference>
<comment type="caution">
    <text evidence="2">The sequence shown here is derived from an EMBL/GenBank/DDBJ whole genome shotgun (WGS) entry which is preliminary data.</text>
</comment>
<dbReference type="Proteomes" id="UP000279275">
    <property type="component" value="Unassembled WGS sequence"/>
</dbReference>
<accession>A0A3M2KSX4</accession>
<dbReference type="OrthoDB" id="4528595at2"/>
<organism evidence="2 3">
    <name type="scientific">Nocardia stercoris</name>
    <dbReference type="NCBI Taxonomy" id="2483361"/>
    <lineage>
        <taxon>Bacteria</taxon>
        <taxon>Bacillati</taxon>
        <taxon>Actinomycetota</taxon>
        <taxon>Actinomycetes</taxon>
        <taxon>Mycobacteriales</taxon>
        <taxon>Nocardiaceae</taxon>
        <taxon>Nocardia</taxon>
    </lineage>
</organism>
<protein>
    <submittedName>
        <fullName evidence="2">Class I SAM-dependent methyltransferase</fullName>
    </submittedName>
</protein>
<reference evidence="2 3" key="1">
    <citation type="submission" date="2018-10" db="EMBL/GenBank/DDBJ databases">
        <title>Isolation from cow dung.</title>
        <authorList>
            <person name="Ling L."/>
        </authorList>
    </citation>
    <scope>NUCLEOTIDE SEQUENCE [LARGE SCALE GENOMIC DNA]</scope>
    <source>
        <strain evidence="2 3">NEAU-LL90</strain>
    </source>
</reference>